<evidence type="ECO:0000259" key="1">
    <source>
        <dbReference type="PROSITE" id="PS50075"/>
    </source>
</evidence>
<gene>
    <name evidence="2" type="ORF">HMPREF9336_00879</name>
</gene>
<protein>
    <submittedName>
        <fullName evidence="2">Acyl carrier protein</fullName>
    </submittedName>
</protein>
<accession>E5XN09</accession>
<dbReference type="Pfam" id="PF00550">
    <property type="entry name" value="PP-binding"/>
    <property type="match status" value="1"/>
</dbReference>
<dbReference type="PROSITE" id="PS50075">
    <property type="entry name" value="CARRIER"/>
    <property type="match status" value="1"/>
</dbReference>
<dbReference type="OrthoDB" id="3395446at2"/>
<feature type="domain" description="Carrier" evidence="1">
    <location>
        <begin position="5"/>
        <end position="81"/>
    </location>
</feature>
<sequence length="86" mass="9696">MQDPDHVRTRVYNLVGRLSPEGPKEILPTDRIIDDLGYHSVKVVELVIEIELEFNLPPFSEADTAGVETVDDIVQLVEKRIATRAL</sequence>
<evidence type="ECO:0000313" key="3">
    <source>
        <dbReference type="Proteomes" id="UP000004816"/>
    </source>
</evidence>
<evidence type="ECO:0000313" key="2">
    <source>
        <dbReference type="EMBL" id="EFV14267.1"/>
    </source>
</evidence>
<dbReference type="InterPro" id="IPR036736">
    <property type="entry name" value="ACP-like_sf"/>
</dbReference>
<dbReference type="eggNOG" id="COG0236">
    <property type="taxonomic scope" value="Bacteria"/>
</dbReference>
<organism evidence="2 3">
    <name type="scientific">Segniliparus rugosus (strain ATCC BAA-974 / DSM 45345 / CCUG 50838 / CIP 108380 / JCM 13579 / CDC 945)</name>
    <dbReference type="NCBI Taxonomy" id="679197"/>
    <lineage>
        <taxon>Bacteria</taxon>
        <taxon>Bacillati</taxon>
        <taxon>Actinomycetota</taxon>
        <taxon>Actinomycetes</taxon>
        <taxon>Mycobacteriales</taxon>
        <taxon>Segniliparaceae</taxon>
        <taxon>Segniliparus</taxon>
    </lineage>
</organism>
<comment type="caution">
    <text evidence="2">The sequence shown here is derived from an EMBL/GenBank/DDBJ whole genome shotgun (WGS) entry which is preliminary data.</text>
</comment>
<dbReference type="InterPro" id="IPR009081">
    <property type="entry name" value="PP-bd_ACP"/>
</dbReference>
<dbReference type="AlphaFoldDB" id="E5XN09"/>
<dbReference type="RefSeq" id="WP_007468208.1">
    <property type="nucleotide sequence ID" value="NZ_KI391954.1"/>
</dbReference>
<dbReference type="STRING" id="679197.HMPREF9336_00879"/>
<dbReference type="SUPFAM" id="SSF47336">
    <property type="entry name" value="ACP-like"/>
    <property type="match status" value="1"/>
</dbReference>
<proteinExistence type="predicted"/>
<dbReference type="Gene3D" id="1.10.1200.10">
    <property type="entry name" value="ACP-like"/>
    <property type="match status" value="1"/>
</dbReference>
<dbReference type="EMBL" id="ACZI02000003">
    <property type="protein sequence ID" value="EFV14267.1"/>
    <property type="molecule type" value="Genomic_DNA"/>
</dbReference>
<dbReference type="Proteomes" id="UP000004816">
    <property type="component" value="Unassembled WGS sequence"/>
</dbReference>
<keyword evidence="3" id="KW-1185">Reference proteome</keyword>
<reference evidence="2 3" key="1">
    <citation type="journal article" date="2011" name="Stand. Genomic Sci.">
        <title>High quality draft genome sequence of Segniliparus rugosus CDC 945(T)= (ATCC BAA-974(T)).</title>
        <authorList>
            <person name="Earl A.M."/>
            <person name="Desjardins C.A."/>
            <person name="Fitzgerald M.G."/>
            <person name="Arachchi H.M."/>
            <person name="Zeng Q."/>
            <person name="Mehta T."/>
            <person name="Griggs A."/>
            <person name="Birren B.W."/>
            <person name="Toney N.C."/>
            <person name="Carr J."/>
            <person name="Posey J."/>
            <person name="Butler W.R."/>
        </authorList>
    </citation>
    <scope>NUCLEOTIDE SEQUENCE [LARGE SCALE GENOMIC DNA]</scope>
    <source>
        <strain evidence="3">ATCC BAA-974 / DSM 45345 / CCUG 50838 / CIP 108380 / JCM 13579 / CDC 945</strain>
    </source>
</reference>
<name>E5XN09_SEGRC</name>
<dbReference type="HOGENOM" id="CLU_189135_0_0_11"/>